<reference evidence="13 14" key="1">
    <citation type="journal article" date="2024" name="Nat. Commun.">
        <title>Phylogenomics reveals the evolutionary origins of lichenization in chlorophyte algae.</title>
        <authorList>
            <person name="Puginier C."/>
            <person name="Libourel C."/>
            <person name="Otte J."/>
            <person name="Skaloud P."/>
            <person name="Haon M."/>
            <person name="Grisel S."/>
            <person name="Petersen M."/>
            <person name="Berrin J.G."/>
            <person name="Delaux P.M."/>
            <person name="Dal Grande F."/>
            <person name="Keller J."/>
        </authorList>
    </citation>
    <scope>NUCLEOTIDE SEQUENCE [LARGE SCALE GENOMIC DNA]</scope>
    <source>
        <strain evidence="13 14">SAG 2523</strain>
    </source>
</reference>
<keyword evidence="8" id="KW-0539">Nucleus</keyword>
<evidence type="ECO:0000256" key="5">
    <source>
        <dbReference type="ARBA" id="ARBA00022552"/>
    </source>
</evidence>
<dbReference type="InterPro" id="IPR001247">
    <property type="entry name" value="ExoRNase_PH_dom1"/>
</dbReference>
<evidence type="ECO:0000256" key="10">
    <source>
        <dbReference type="SAM" id="MobiDB-lite"/>
    </source>
</evidence>
<keyword evidence="14" id="KW-1185">Reference proteome</keyword>
<dbReference type="Pfam" id="PF01138">
    <property type="entry name" value="RNase_PH"/>
    <property type="match status" value="1"/>
</dbReference>
<feature type="domain" description="Exoribonuclease phosphorolytic" evidence="12">
    <location>
        <begin position="189"/>
        <end position="253"/>
    </location>
</feature>
<dbReference type="GO" id="GO:0034475">
    <property type="term" value="P:U4 snRNA 3'-end processing"/>
    <property type="evidence" value="ECO:0007669"/>
    <property type="project" value="TreeGrafter"/>
</dbReference>
<comment type="caution">
    <text evidence="13">The sequence shown here is derived from an EMBL/GenBank/DDBJ whole genome shotgun (WGS) entry which is preliminary data.</text>
</comment>
<accession>A0AAW1SQ70</accession>
<evidence type="ECO:0000256" key="4">
    <source>
        <dbReference type="ARBA" id="ARBA00022490"/>
    </source>
</evidence>
<dbReference type="InterPro" id="IPR050590">
    <property type="entry name" value="Exosome_comp_Rrp42_subfam"/>
</dbReference>
<evidence type="ECO:0000256" key="9">
    <source>
        <dbReference type="ARBA" id="ARBA00030617"/>
    </source>
</evidence>
<dbReference type="GO" id="GO:0035925">
    <property type="term" value="F:mRNA 3'-UTR AU-rich region binding"/>
    <property type="evidence" value="ECO:0007669"/>
    <property type="project" value="TreeGrafter"/>
</dbReference>
<dbReference type="InterPro" id="IPR015847">
    <property type="entry name" value="ExoRNase_PH_dom2"/>
</dbReference>
<evidence type="ECO:0000313" key="13">
    <source>
        <dbReference type="EMBL" id="KAK9850090.1"/>
    </source>
</evidence>
<comment type="subcellular location">
    <subcellularLocation>
        <location evidence="1">Cytoplasm</location>
    </subcellularLocation>
    <subcellularLocation>
        <location evidence="2">Nucleus</location>
        <location evidence="2">Nucleolus</location>
    </subcellularLocation>
</comment>
<evidence type="ECO:0000256" key="1">
    <source>
        <dbReference type="ARBA" id="ARBA00004496"/>
    </source>
</evidence>
<gene>
    <name evidence="13" type="ORF">WJX84_000301</name>
</gene>
<dbReference type="InterPro" id="IPR036345">
    <property type="entry name" value="ExoRNase_PH_dom2_sf"/>
</dbReference>
<dbReference type="GO" id="GO:0034476">
    <property type="term" value="P:U5 snRNA 3'-end processing"/>
    <property type="evidence" value="ECO:0007669"/>
    <property type="project" value="TreeGrafter"/>
</dbReference>
<dbReference type="SUPFAM" id="SSF55666">
    <property type="entry name" value="Ribonuclease PH domain 2-like"/>
    <property type="match status" value="1"/>
</dbReference>
<keyword evidence="7" id="KW-0694">RNA-binding</keyword>
<keyword evidence="5" id="KW-0698">rRNA processing</keyword>
<comment type="similarity">
    <text evidence="3">Belongs to the RNase PH family.</text>
</comment>
<dbReference type="SUPFAM" id="SSF54211">
    <property type="entry name" value="Ribosomal protein S5 domain 2-like"/>
    <property type="match status" value="1"/>
</dbReference>
<feature type="compositionally biased region" description="Low complexity" evidence="10">
    <location>
        <begin position="21"/>
        <end position="30"/>
    </location>
</feature>
<feature type="region of interest" description="Disordered" evidence="10">
    <location>
        <begin position="1"/>
        <end position="30"/>
    </location>
</feature>
<evidence type="ECO:0000256" key="7">
    <source>
        <dbReference type="ARBA" id="ARBA00022884"/>
    </source>
</evidence>
<dbReference type="GO" id="GO:0016075">
    <property type="term" value="P:rRNA catabolic process"/>
    <property type="evidence" value="ECO:0007669"/>
    <property type="project" value="TreeGrafter"/>
</dbReference>
<dbReference type="GO" id="GO:0071028">
    <property type="term" value="P:nuclear mRNA surveillance"/>
    <property type="evidence" value="ECO:0007669"/>
    <property type="project" value="TreeGrafter"/>
</dbReference>
<evidence type="ECO:0000256" key="2">
    <source>
        <dbReference type="ARBA" id="ARBA00004604"/>
    </source>
</evidence>
<sequence>MEQKGDAGGSLESRPASVTPGAVSSADSSASAKLGDSAAIAGIKLEVAVPSEDSPTQGHLAVAVEMAPMSAPDVRPGRPGEAAQCLAEQVSSILACPDVISRQQLCIEPGRACWVVYLDIIVLNADGSLLDLCLLAAWTALCTLRLPPVCLTAEGNVEPCEEPPQSASAAGADTPTGVWASRGLQLESQPVAQTCGILEGKLISDCTAEEERLAATTIITTVDGRGDLLGLIKAGGTAEAGDLVMQQCIEAAKLRQQELAQLLNSQLS</sequence>
<dbReference type="GO" id="GO:0071038">
    <property type="term" value="P:TRAMP-dependent tRNA surveillance pathway"/>
    <property type="evidence" value="ECO:0007669"/>
    <property type="project" value="TreeGrafter"/>
</dbReference>
<dbReference type="Proteomes" id="UP001485043">
    <property type="component" value="Unassembled WGS sequence"/>
</dbReference>
<evidence type="ECO:0000259" key="11">
    <source>
        <dbReference type="Pfam" id="PF01138"/>
    </source>
</evidence>
<dbReference type="AlphaFoldDB" id="A0AAW1SQ70"/>
<dbReference type="EMBL" id="JALJOV010001304">
    <property type="protein sequence ID" value="KAK9850090.1"/>
    <property type="molecule type" value="Genomic_DNA"/>
</dbReference>
<evidence type="ECO:0000256" key="6">
    <source>
        <dbReference type="ARBA" id="ARBA00022835"/>
    </source>
</evidence>
<dbReference type="GO" id="GO:0000177">
    <property type="term" value="C:cytoplasmic exosome (RNase complex)"/>
    <property type="evidence" value="ECO:0007669"/>
    <property type="project" value="TreeGrafter"/>
</dbReference>
<protein>
    <recommendedName>
        <fullName evidence="9">Ribosomal RNA-processing protein 43</fullName>
    </recommendedName>
</protein>
<feature type="domain" description="Exoribonuclease phosphorolytic" evidence="11">
    <location>
        <begin position="12"/>
        <end position="147"/>
    </location>
</feature>
<evidence type="ECO:0000256" key="3">
    <source>
        <dbReference type="ARBA" id="ARBA00006678"/>
    </source>
</evidence>
<evidence type="ECO:0000313" key="14">
    <source>
        <dbReference type="Proteomes" id="UP001485043"/>
    </source>
</evidence>
<dbReference type="Gene3D" id="3.30.230.70">
    <property type="entry name" value="GHMP Kinase, N-terminal domain"/>
    <property type="match status" value="1"/>
</dbReference>
<keyword evidence="4" id="KW-0963">Cytoplasm</keyword>
<evidence type="ECO:0000259" key="12">
    <source>
        <dbReference type="Pfam" id="PF03725"/>
    </source>
</evidence>
<organism evidence="13 14">
    <name type="scientific">Apatococcus fuscideae</name>
    <dbReference type="NCBI Taxonomy" id="2026836"/>
    <lineage>
        <taxon>Eukaryota</taxon>
        <taxon>Viridiplantae</taxon>
        <taxon>Chlorophyta</taxon>
        <taxon>core chlorophytes</taxon>
        <taxon>Trebouxiophyceae</taxon>
        <taxon>Chlorellales</taxon>
        <taxon>Chlorellaceae</taxon>
        <taxon>Apatococcus</taxon>
    </lineage>
</organism>
<proteinExistence type="inferred from homology"/>
<evidence type="ECO:0000256" key="8">
    <source>
        <dbReference type="ARBA" id="ARBA00023242"/>
    </source>
</evidence>
<dbReference type="GO" id="GO:0071035">
    <property type="term" value="P:nuclear polyadenylation-dependent rRNA catabolic process"/>
    <property type="evidence" value="ECO:0007669"/>
    <property type="project" value="TreeGrafter"/>
</dbReference>
<dbReference type="Pfam" id="PF03725">
    <property type="entry name" value="RNase_PH_C"/>
    <property type="match status" value="1"/>
</dbReference>
<dbReference type="PANTHER" id="PTHR11097">
    <property type="entry name" value="EXOSOME COMPLEX EXONUCLEASE RIBOSOMAL RNA PROCESSING PROTEIN"/>
    <property type="match status" value="1"/>
</dbReference>
<dbReference type="GO" id="GO:0005730">
    <property type="term" value="C:nucleolus"/>
    <property type="evidence" value="ECO:0007669"/>
    <property type="project" value="UniProtKB-SubCell"/>
</dbReference>
<dbReference type="GO" id="GO:0034473">
    <property type="term" value="P:U1 snRNA 3'-end processing"/>
    <property type="evidence" value="ECO:0007669"/>
    <property type="project" value="TreeGrafter"/>
</dbReference>
<dbReference type="InterPro" id="IPR027408">
    <property type="entry name" value="PNPase/RNase_PH_dom_sf"/>
</dbReference>
<dbReference type="GO" id="GO:0000176">
    <property type="term" value="C:nuclear exosome (RNase complex)"/>
    <property type="evidence" value="ECO:0007669"/>
    <property type="project" value="TreeGrafter"/>
</dbReference>
<dbReference type="PANTHER" id="PTHR11097:SF9">
    <property type="entry name" value="EXOSOME COMPLEX COMPONENT RRP43"/>
    <property type="match status" value="1"/>
</dbReference>
<keyword evidence="6" id="KW-0271">Exosome</keyword>
<dbReference type="InterPro" id="IPR020568">
    <property type="entry name" value="Ribosomal_Su5_D2-typ_SF"/>
</dbReference>
<name>A0AAW1SQ70_9CHLO</name>
<dbReference type="GO" id="GO:0000467">
    <property type="term" value="P:exonucleolytic trimming to generate mature 3'-end of 5.8S rRNA from tricistronic rRNA transcript (SSU-rRNA, 5.8S rRNA, LSU-rRNA)"/>
    <property type="evidence" value="ECO:0007669"/>
    <property type="project" value="TreeGrafter"/>
</dbReference>